<dbReference type="SUPFAM" id="SSF53300">
    <property type="entry name" value="vWA-like"/>
    <property type="match status" value="1"/>
</dbReference>
<dbReference type="PANTHER" id="PTHR10579">
    <property type="entry name" value="CALCIUM-ACTIVATED CHLORIDE CHANNEL REGULATOR"/>
    <property type="match status" value="1"/>
</dbReference>
<dbReference type="InterPro" id="IPR022156">
    <property type="entry name" value="Uncharacterised_YfbK_N"/>
</dbReference>
<dbReference type="PROSITE" id="PS50234">
    <property type="entry name" value="VWFA"/>
    <property type="match status" value="1"/>
</dbReference>
<organism evidence="3 4">
    <name type="scientific">Paludisphaera borealis</name>
    <dbReference type="NCBI Taxonomy" id="1387353"/>
    <lineage>
        <taxon>Bacteria</taxon>
        <taxon>Pseudomonadati</taxon>
        <taxon>Planctomycetota</taxon>
        <taxon>Planctomycetia</taxon>
        <taxon>Isosphaerales</taxon>
        <taxon>Isosphaeraceae</taxon>
        <taxon>Paludisphaera</taxon>
    </lineage>
</organism>
<name>A0A1U7CIC2_9BACT</name>
<reference evidence="4" key="1">
    <citation type="submission" date="2016-12" db="EMBL/GenBank/DDBJ databases">
        <title>Comparative genomics of four Isosphaeraceae planctomycetes: a common pool of plasmids and glycoside hydrolase genes.</title>
        <authorList>
            <person name="Ivanova A."/>
        </authorList>
    </citation>
    <scope>NUCLEOTIDE SEQUENCE [LARGE SCALE GENOMIC DNA]</scope>
    <source>
        <strain evidence="4">PX4</strain>
    </source>
</reference>
<dbReference type="EMBL" id="CP019082">
    <property type="protein sequence ID" value="APW58682.1"/>
    <property type="molecule type" value="Genomic_DNA"/>
</dbReference>
<evidence type="ECO:0000313" key="3">
    <source>
        <dbReference type="EMBL" id="APW58682.1"/>
    </source>
</evidence>
<feature type="compositionally biased region" description="Low complexity" evidence="1">
    <location>
        <begin position="36"/>
        <end position="52"/>
    </location>
</feature>
<dbReference type="InterPro" id="IPR002035">
    <property type="entry name" value="VWF_A"/>
</dbReference>
<sequence length="537" mass="57133">MDLNRWRVVAVACVGVLGGGCSEQAAREAGRRAKTAEAPTAAASAPVAAGESPLPVAKSEEPAGKLVPAQEAYEEIVDNDFAQVAREPLSTFSIDVDTASYANVRRFLEQNTLPPKDAVRIEELLNYFQYEDPAPKGDEPFAVHAEVAGCPWNPEHRLARIGITGRKIEAGRRPMSNLVFLIDVSGSMSEPNKLPLLVGSLKLLVDQLGENDRVAIVVYAGASGLVLPSTTCDKKAEIIASLESLRAGGSTNGGAGLQLAYDTAIQHFIKGGANRVILATDGDFNVGVTGHDELTRLIEAKAKSGVFLSVFGFGMGNFKDGTLERLADKGNGHYGYIDSPREARKVFVEELGATLVTIAKDVKIQVEFNPSKVGAYRLIGYENRLLQAQDFSDDKKDAGEIGAGHHVTALYELVPPGKDVGYAKVDALEFQKPAEEVEPRPESLIVKLRYKAPDGDASKLIKGGVLDAGTPFTSASRDLQFASAVAGFGMLLRDSPHKGDLTFAAVVEIAGSAVGNDPGGYRTEFLGLVNKAKSLGR</sequence>
<dbReference type="PROSITE" id="PS51257">
    <property type="entry name" value="PROKAR_LIPOPROTEIN"/>
    <property type="match status" value="1"/>
</dbReference>
<dbReference type="CDD" id="cd01465">
    <property type="entry name" value="vWA_subgroup"/>
    <property type="match status" value="1"/>
</dbReference>
<evidence type="ECO:0000256" key="1">
    <source>
        <dbReference type="SAM" id="MobiDB-lite"/>
    </source>
</evidence>
<dbReference type="AlphaFoldDB" id="A0A1U7CIC2"/>
<dbReference type="Proteomes" id="UP000186309">
    <property type="component" value="Chromosome"/>
</dbReference>
<feature type="region of interest" description="Disordered" evidence="1">
    <location>
        <begin position="32"/>
        <end position="62"/>
    </location>
</feature>
<dbReference type="RefSeq" id="WP_076350499.1">
    <property type="nucleotide sequence ID" value="NZ_CP019082.1"/>
</dbReference>
<accession>A0A1U7CIC2</accession>
<dbReference type="Pfam" id="PF00092">
    <property type="entry name" value="VWA"/>
    <property type="match status" value="1"/>
</dbReference>
<feature type="domain" description="VWFA" evidence="2">
    <location>
        <begin position="177"/>
        <end position="355"/>
    </location>
</feature>
<dbReference type="PANTHER" id="PTHR10579:SF43">
    <property type="entry name" value="ZINC FINGER (C3HC4-TYPE RING FINGER) FAMILY PROTEIN"/>
    <property type="match status" value="1"/>
</dbReference>
<evidence type="ECO:0000259" key="2">
    <source>
        <dbReference type="PROSITE" id="PS50234"/>
    </source>
</evidence>
<dbReference type="InterPro" id="IPR051266">
    <property type="entry name" value="CLCR"/>
</dbReference>
<dbReference type="KEGG" id="pbor:BSF38_00082"/>
<dbReference type="Gene3D" id="3.40.50.410">
    <property type="entry name" value="von Willebrand factor, type A domain"/>
    <property type="match status" value="1"/>
</dbReference>
<protein>
    <submittedName>
        <fullName evidence="3">von Willebrand factor related domain</fullName>
    </submittedName>
</protein>
<dbReference type="InterPro" id="IPR021908">
    <property type="entry name" value="YfbK_C"/>
</dbReference>
<evidence type="ECO:0000313" key="4">
    <source>
        <dbReference type="Proteomes" id="UP000186309"/>
    </source>
</evidence>
<dbReference type="InterPro" id="IPR036465">
    <property type="entry name" value="vWFA_dom_sf"/>
</dbReference>
<gene>
    <name evidence="3" type="ORF">BSF38_00082</name>
</gene>
<proteinExistence type="predicted"/>
<dbReference type="Pfam" id="PF12034">
    <property type="entry name" value="YfbK_C"/>
    <property type="match status" value="1"/>
</dbReference>
<dbReference type="Pfam" id="PF12450">
    <property type="entry name" value="vWF_A"/>
    <property type="match status" value="1"/>
</dbReference>
<keyword evidence="4" id="KW-1185">Reference proteome</keyword>
<dbReference type="SMART" id="SM00327">
    <property type="entry name" value="VWA"/>
    <property type="match status" value="1"/>
</dbReference>
<dbReference type="STRING" id="1387353.BSF38_00082"/>